<comment type="subcellular location">
    <subcellularLocation>
        <location evidence="2 12">Cell inner membrane</location>
        <topology evidence="2 12">Multi-pass membrane protein</topology>
    </subcellularLocation>
    <subcellularLocation>
        <location evidence="11">Cell membrane</location>
        <topology evidence="11">Multi-pass membrane protein</topology>
    </subcellularLocation>
</comment>
<proteinExistence type="inferred from homology"/>
<keyword evidence="7 12" id="KW-0762">Sugar transport</keyword>
<dbReference type="RefSeq" id="WP_094787681.1">
    <property type="nucleotide sequence ID" value="NZ_JAEVHG010000008.1"/>
</dbReference>
<dbReference type="Pfam" id="PF20872">
    <property type="entry name" value="MalF_N_TM"/>
    <property type="match status" value="1"/>
</dbReference>
<keyword evidence="4 11" id="KW-0813">Transport</keyword>
<evidence type="ECO:0000256" key="7">
    <source>
        <dbReference type="ARBA" id="ARBA00022597"/>
    </source>
</evidence>
<feature type="transmembrane region" description="Helical" evidence="11">
    <location>
        <begin position="316"/>
        <end position="337"/>
    </location>
</feature>
<organism evidence="14 15">
    <name type="scientific">Zooshikella ganghwensis</name>
    <dbReference type="NCBI Taxonomy" id="202772"/>
    <lineage>
        <taxon>Bacteria</taxon>
        <taxon>Pseudomonadati</taxon>
        <taxon>Pseudomonadota</taxon>
        <taxon>Gammaproteobacteria</taxon>
        <taxon>Oceanospirillales</taxon>
        <taxon>Zooshikellaceae</taxon>
        <taxon>Zooshikella</taxon>
    </lineage>
</organism>
<comment type="caution">
    <text evidence="14">The sequence shown here is derived from an EMBL/GenBank/DDBJ whole genome shotgun (WGS) entry which is preliminary data.</text>
</comment>
<dbReference type="InterPro" id="IPR048464">
    <property type="entry name" value="MalF_N_TM"/>
</dbReference>
<dbReference type="InterPro" id="IPR029345">
    <property type="entry name" value="MalF_P2"/>
</dbReference>
<comment type="similarity">
    <text evidence="3 12">Belongs to the binding-protein-dependent transport system permease family. MalFG subfamily.</text>
</comment>
<evidence type="ECO:0000256" key="12">
    <source>
        <dbReference type="RuleBase" id="RU367050"/>
    </source>
</evidence>
<evidence type="ECO:0000256" key="4">
    <source>
        <dbReference type="ARBA" id="ARBA00022448"/>
    </source>
</evidence>
<dbReference type="EMBL" id="NDXW01000001">
    <property type="protein sequence ID" value="RDH44555.1"/>
    <property type="molecule type" value="Genomic_DNA"/>
</dbReference>
<evidence type="ECO:0000256" key="11">
    <source>
        <dbReference type="RuleBase" id="RU363032"/>
    </source>
</evidence>
<dbReference type="AlphaFoldDB" id="A0A4P9VMD6"/>
<evidence type="ECO:0000256" key="5">
    <source>
        <dbReference type="ARBA" id="ARBA00022475"/>
    </source>
</evidence>
<evidence type="ECO:0000313" key="15">
    <source>
        <dbReference type="Proteomes" id="UP000257039"/>
    </source>
</evidence>
<dbReference type="GO" id="GO:1990060">
    <property type="term" value="C:maltose transport complex"/>
    <property type="evidence" value="ECO:0007669"/>
    <property type="project" value="TreeGrafter"/>
</dbReference>
<dbReference type="GO" id="GO:0015423">
    <property type="term" value="F:ABC-type maltose transporter activity"/>
    <property type="evidence" value="ECO:0007669"/>
    <property type="project" value="TreeGrafter"/>
</dbReference>
<feature type="transmembrane region" description="Helical" evidence="11">
    <location>
        <begin position="17"/>
        <end position="34"/>
    </location>
</feature>
<keyword evidence="8 11" id="KW-0812">Transmembrane</keyword>
<dbReference type="Gene3D" id="1.20.58.370">
    <property type="entry name" value="MalF N-terminal region-like"/>
    <property type="match status" value="1"/>
</dbReference>
<evidence type="ECO:0000256" key="9">
    <source>
        <dbReference type="ARBA" id="ARBA00022989"/>
    </source>
</evidence>
<keyword evidence="9 11" id="KW-1133">Transmembrane helix</keyword>
<evidence type="ECO:0000256" key="3">
    <source>
        <dbReference type="ARBA" id="ARBA00009047"/>
    </source>
</evidence>
<feature type="transmembrane region" description="Helical" evidence="11">
    <location>
        <begin position="66"/>
        <end position="86"/>
    </location>
</feature>
<feature type="transmembrane region" description="Helical" evidence="11">
    <location>
        <begin position="484"/>
        <end position="504"/>
    </location>
</feature>
<keyword evidence="10 11" id="KW-0472">Membrane</keyword>
<dbReference type="SUPFAM" id="SSF160964">
    <property type="entry name" value="MalF N-terminal region-like"/>
    <property type="match status" value="1"/>
</dbReference>
<reference evidence="14 15" key="1">
    <citation type="submission" date="2017-04" db="EMBL/GenBank/DDBJ databases">
        <title>Draft genome sequence of Zooshikella ganghwensis VG4 isolated from Red Sea sediments.</title>
        <authorList>
            <person name="Rehman Z."/>
            <person name="Alam I."/>
            <person name="Kamau A."/>
            <person name="Bajic V."/>
            <person name="Leiknes T."/>
        </authorList>
    </citation>
    <scope>NUCLEOTIDE SEQUENCE [LARGE SCALE GENOMIC DNA]</scope>
    <source>
        <strain evidence="14 15">VG4</strain>
    </source>
</reference>
<dbReference type="CDD" id="cd06261">
    <property type="entry name" value="TM_PBP2"/>
    <property type="match status" value="1"/>
</dbReference>
<dbReference type="InterPro" id="IPR035277">
    <property type="entry name" value="MalF_N"/>
</dbReference>
<feature type="domain" description="ABC transmembrane type-1" evidence="13">
    <location>
        <begin position="282"/>
        <end position="505"/>
    </location>
</feature>
<dbReference type="InterPro" id="IPR000515">
    <property type="entry name" value="MetI-like"/>
</dbReference>
<gene>
    <name evidence="14" type="ORF">B9G39_14550</name>
</gene>
<feature type="transmembrane region" description="Helical" evidence="11">
    <location>
        <begin position="281"/>
        <end position="304"/>
    </location>
</feature>
<dbReference type="GO" id="GO:0042956">
    <property type="term" value="P:maltodextrin transmembrane transport"/>
    <property type="evidence" value="ECO:0007669"/>
    <property type="project" value="TreeGrafter"/>
</dbReference>
<evidence type="ECO:0000313" key="14">
    <source>
        <dbReference type="EMBL" id="RDH44555.1"/>
    </source>
</evidence>
<dbReference type="Gene3D" id="2.40.430.10">
    <property type="entry name" value="D-maltodextrin-binding protein, MBP"/>
    <property type="match status" value="1"/>
</dbReference>
<dbReference type="SUPFAM" id="SSF161098">
    <property type="entry name" value="MetI-like"/>
    <property type="match status" value="1"/>
</dbReference>
<dbReference type="Pfam" id="PF00528">
    <property type="entry name" value="BPD_transp_1"/>
    <property type="match status" value="1"/>
</dbReference>
<dbReference type="FunFam" id="1.10.3720.10:FF:000030">
    <property type="entry name" value="Maltose ABC transporter permease MalF"/>
    <property type="match status" value="1"/>
</dbReference>
<dbReference type="PANTHER" id="PTHR47314:SF1">
    <property type="entry name" value="MALTOSE_MALTODEXTRIN TRANSPORT SYSTEM PERMEASE PROTEIN MALF"/>
    <property type="match status" value="1"/>
</dbReference>
<protein>
    <recommendedName>
        <fullName evidence="12">Maltose/maltodextrin transport system permease protein</fullName>
    </recommendedName>
</protein>
<dbReference type="NCBIfam" id="NF008232">
    <property type="entry name" value="PRK10999.1"/>
    <property type="match status" value="1"/>
</dbReference>
<dbReference type="InterPro" id="IPR035906">
    <property type="entry name" value="MetI-like_sf"/>
</dbReference>
<dbReference type="InterPro" id="IPR047103">
    <property type="entry name" value="MalF_P2_sf"/>
</dbReference>
<dbReference type="PROSITE" id="PS50928">
    <property type="entry name" value="ABC_TM1"/>
    <property type="match status" value="1"/>
</dbReference>
<sequence length="513" mass="57661">MLTGLQLSFVMRLLKRVLPLSVVGVGLYLVVVMYVQQQLAFAGLFLVVLSAAAFVFCRQEAYAHRYVFPAVAGMVIFVIFPLLYTIGISFTNYSAKHLLDLPKAQQYFLQQTYKVSDKKYKFYLYFQQQNSSEKTAVMALLDDEHHSAFLSQNFSLTDTVDIKLPLTLVSELPDQKPASIKTIIQHKKHLKNIKLNLPNGQQLQWVGLRHFAAVAPLYQLNEQQQLINQKTGDVLTIDWQEGFYKNTQGDVFSPGFKTYVGWQNYITVLFDPSISGPFIQIFVWTIVFSLCTVIFTLLVGLILANLLQWELLKGKGFYRMMLILPYAVPAFISILVFKGLFNQNAGEVNYLMGELFGLRPDWFSDPLLARTMILIVNTWLGYPYMLLLCMGLLQAIPRDLYEASAIDGASPWRNLISITLPQIIKPLTPLLIASFAFNFNNFVLITLLTSGGPDIIGATTPAGTTDLLVSYTYRLAFQDSGQNFGMAAAIATLIFLLVGALAVMQLRLSKVKV</sequence>
<comment type="function">
    <text evidence="1 12">Part of the ABC transporter complex MalEFGK involved in maltose/maltodextrin import. Probably responsible for the translocation of the substrate across the membrane.</text>
</comment>
<keyword evidence="15" id="KW-1185">Reference proteome</keyword>
<comment type="subunit">
    <text evidence="12">The complex is composed of two ATP-binding proteins (MalK), two transmembrane proteins (MalG and MalF) and a solute-binding protein (MalE).</text>
</comment>
<dbReference type="Pfam" id="PF14785">
    <property type="entry name" value="MalF_P2"/>
    <property type="match status" value="1"/>
</dbReference>
<evidence type="ECO:0000259" key="13">
    <source>
        <dbReference type="PROSITE" id="PS50928"/>
    </source>
</evidence>
<evidence type="ECO:0000256" key="10">
    <source>
        <dbReference type="ARBA" id="ARBA00023136"/>
    </source>
</evidence>
<evidence type="ECO:0000256" key="2">
    <source>
        <dbReference type="ARBA" id="ARBA00004429"/>
    </source>
</evidence>
<accession>A0A4P9VMD6</accession>
<evidence type="ECO:0000256" key="6">
    <source>
        <dbReference type="ARBA" id="ARBA00022519"/>
    </source>
</evidence>
<keyword evidence="6 12" id="KW-0997">Cell inner membrane</keyword>
<dbReference type="Gene3D" id="3.10.650.10">
    <property type="entry name" value="MalF N-terminal region-like"/>
    <property type="match status" value="1"/>
</dbReference>
<evidence type="ECO:0000256" key="8">
    <source>
        <dbReference type="ARBA" id="ARBA00022692"/>
    </source>
</evidence>
<dbReference type="Gene3D" id="1.10.3720.10">
    <property type="entry name" value="MetI-like"/>
    <property type="match status" value="1"/>
</dbReference>
<keyword evidence="5" id="KW-1003">Cell membrane</keyword>
<evidence type="ECO:0000256" key="1">
    <source>
        <dbReference type="ARBA" id="ARBA00002264"/>
    </source>
</evidence>
<dbReference type="Proteomes" id="UP000257039">
    <property type="component" value="Unassembled WGS sequence"/>
</dbReference>
<dbReference type="PANTHER" id="PTHR47314">
    <property type="entry name" value="MALTOSE/MALTODEXTRIN TRANSPORT SYSTEM PERMEASE PROTEIN MALF"/>
    <property type="match status" value="1"/>
</dbReference>
<feature type="transmembrane region" description="Helical" evidence="11">
    <location>
        <begin position="367"/>
        <end position="393"/>
    </location>
</feature>
<name>A0A4P9VMD6_9GAMM</name>
<feature type="transmembrane region" description="Helical" evidence="11">
    <location>
        <begin position="40"/>
        <end position="57"/>
    </location>
</feature>